<name>A0A6M1T753_9BACT</name>
<evidence type="ECO:0000313" key="2">
    <source>
        <dbReference type="Proteomes" id="UP000479132"/>
    </source>
</evidence>
<proteinExistence type="predicted"/>
<accession>A0A6M1T753</accession>
<keyword evidence="2" id="KW-1185">Reference proteome</keyword>
<dbReference type="AlphaFoldDB" id="A0A6M1T753"/>
<dbReference type="RefSeq" id="WP_165271167.1">
    <property type="nucleotide sequence ID" value="NZ_JAALLS010000028.1"/>
</dbReference>
<sequence length="129" mass="14782">MKRLVILLIISVLLNCENTKSPVQPKIGEEFTIEYGQEITIPEEGITLRFNDVLTDSRCPQGVSCIWLGNAEIVIELNDTKANLNTLLEPNQVRFSEYKVQFLSLKPYPKHDVELENKDYFAKLLISKN</sequence>
<organism evidence="1 2">
    <name type="scientific">Fodinibius halophilus</name>
    <dbReference type="NCBI Taxonomy" id="1736908"/>
    <lineage>
        <taxon>Bacteria</taxon>
        <taxon>Pseudomonadati</taxon>
        <taxon>Balneolota</taxon>
        <taxon>Balneolia</taxon>
        <taxon>Balneolales</taxon>
        <taxon>Balneolaceae</taxon>
        <taxon>Fodinibius</taxon>
    </lineage>
</organism>
<dbReference type="EMBL" id="JAALLS010000028">
    <property type="protein sequence ID" value="NGP89939.1"/>
    <property type="molecule type" value="Genomic_DNA"/>
</dbReference>
<comment type="caution">
    <text evidence="1">The sequence shown here is derived from an EMBL/GenBank/DDBJ whole genome shotgun (WGS) entry which is preliminary data.</text>
</comment>
<evidence type="ECO:0000313" key="1">
    <source>
        <dbReference type="EMBL" id="NGP89939.1"/>
    </source>
</evidence>
<reference evidence="1 2" key="1">
    <citation type="submission" date="2020-02" db="EMBL/GenBank/DDBJ databases">
        <title>Aliifodinibius halophilus 2W32, complete genome.</title>
        <authorList>
            <person name="Li Y."/>
            <person name="Wu S."/>
        </authorList>
    </citation>
    <scope>NUCLEOTIDE SEQUENCE [LARGE SCALE GENOMIC DNA]</scope>
    <source>
        <strain evidence="1 2">2W32</strain>
    </source>
</reference>
<protein>
    <submittedName>
        <fullName evidence="1">Uncharacterized protein</fullName>
    </submittedName>
</protein>
<dbReference type="Proteomes" id="UP000479132">
    <property type="component" value="Unassembled WGS sequence"/>
</dbReference>
<gene>
    <name evidence="1" type="ORF">G3569_16385</name>
</gene>